<evidence type="ECO:0000313" key="2">
    <source>
        <dbReference type="EMBL" id="RRT71231.1"/>
    </source>
</evidence>
<dbReference type="Proteomes" id="UP000287651">
    <property type="component" value="Unassembled WGS sequence"/>
</dbReference>
<evidence type="ECO:0000313" key="3">
    <source>
        <dbReference type="Proteomes" id="UP000287651"/>
    </source>
</evidence>
<dbReference type="AlphaFoldDB" id="A0A427A4V6"/>
<protein>
    <submittedName>
        <fullName evidence="2">Uncharacterized protein</fullName>
    </submittedName>
</protein>
<feature type="compositionally biased region" description="Basic residues" evidence="1">
    <location>
        <begin position="101"/>
        <end position="116"/>
    </location>
</feature>
<name>A0A427A4V6_ENSVE</name>
<dbReference type="EMBL" id="AMZH03003765">
    <property type="protein sequence ID" value="RRT71231.1"/>
    <property type="molecule type" value="Genomic_DNA"/>
</dbReference>
<sequence>MFHLTHANSAHASAVATKKHFRLHFSIVAFRAPCRSEPRATTPLCPYLPLAKGPITSPRGTHFRSNHKPGSLRSHTSQPTPAAAVPAAHLHCSPRATPRESKKKKQEAGGKKKRRPPPIPFIVGSSSRDLRPISPRSPLREPGIPTPGG</sequence>
<accession>A0A427A4V6</accession>
<organism evidence="2 3">
    <name type="scientific">Ensete ventricosum</name>
    <name type="common">Abyssinian banana</name>
    <name type="synonym">Musa ensete</name>
    <dbReference type="NCBI Taxonomy" id="4639"/>
    <lineage>
        <taxon>Eukaryota</taxon>
        <taxon>Viridiplantae</taxon>
        <taxon>Streptophyta</taxon>
        <taxon>Embryophyta</taxon>
        <taxon>Tracheophyta</taxon>
        <taxon>Spermatophyta</taxon>
        <taxon>Magnoliopsida</taxon>
        <taxon>Liliopsida</taxon>
        <taxon>Zingiberales</taxon>
        <taxon>Musaceae</taxon>
        <taxon>Ensete</taxon>
    </lineage>
</organism>
<reference evidence="2 3" key="1">
    <citation type="journal article" date="2014" name="Agronomy (Basel)">
        <title>A Draft Genome Sequence for Ensete ventricosum, the Drought-Tolerant Tree Against Hunger.</title>
        <authorList>
            <person name="Harrison J."/>
            <person name="Moore K.A."/>
            <person name="Paszkiewicz K."/>
            <person name="Jones T."/>
            <person name="Grant M."/>
            <person name="Ambacheew D."/>
            <person name="Muzemil S."/>
            <person name="Studholme D.J."/>
        </authorList>
    </citation>
    <scope>NUCLEOTIDE SEQUENCE [LARGE SCALE GENOMIC DNA]</scope>
</reference>
<proteinExistence type="predicted"/>
<comment type="caution">
    <text evidence="2">The sequence shown here is derived from an EMBL/GenBank/DDBJ whole genome shotgun (WGS) entry which is preliminary data.</text>
</comment>
<evidence type="ECO:0000256" key="1">
    <source>
        <dbReference type="SAM" id="MobiDB-lite"/>
    </source>
</evidence>
<feature type="region of interest" description="Disordered" evidence="1">
    <location>
        <begin position="48"/>
        <end position="149"/>
    </location>
</feature>
<gene>
    <name evidence="2" type="ORF">B296_00027845</name>
</gene>